<keyword evidence="2" id="KW-0732">Signal</keyword>
<organism evidence="3 4">
    <name type="scientific">Paraconexibacter antarcticus</name>
    <dbReference type="NCBI Taxonomy" id="2949664"/>
    <lineage>
        <taxon>Bacteria</taxon>
        <taxon>Bacillati</taxon>
        <taxon>Actinomycetota</taxon>
        <taxon>Thermoleophilia</taxon>
        <taxon>Solirubrobacterales</taxon>
        <taxon>Paraconexibacteraceae</taxon>
        <taxon>Paraconexibacter</taxon>
    </lineage>
</organism>
<sequence>MFSTPLRYLSILGSLVVLASFGAFATDQIRSGSRTSTAGIEGTQVVTVNDPAGYADPTPAQERLREQLHGTVREYIDDADDVVIAPFAGISSSSSSAWVRRGVPALAGLLVYGFGLAFLARYAAARA</sequence>
<dbReference type="RefSeq" id="WP_254571241.1">
    <property type="nucleotide sequence ID" value="NZ_CP098502.1"/>
</dbReference>
<feature type="transmembrane region" description="Helical" evidence="1">
    <location>
        <begin position="103"/>
        <end position="124"/>
    </location>
</feature>
<feature type="signal peptide" evidence="2">
    <location>
        <begin position="1"/>
        <end position="25"/>
    </location>
</feature>
<name>A0ABY5DSU6_9ACTN</name>
<keyword evidence="1" id="KW-1133">Transmembrane helix</keyword>
<keyword evidence="4" id="KW-1185">Reference proteome</keyword>
<keyword evidence="1" id="KW-0472">Membrane</keyword>
<protein>
    <submittedName>
        <fullName evidence="3">Uncharacterized protein</fullName>
    </submittedName>
</protein>
<proteinExistence type="predicted"/>
<evidence type="ECO:0000256" key="2">
    <source>
        <dbReference type="SAM" id="SignalP"/>
    </source>
</evidence>
<gene>
    <name evidence="3" type="ORF">NBH00_24785</name>
</gene>
<evidence type="ECO:0000313" key="4">
    <source>
        <dbReference type="Proteomes" id="UP001056035"/>
    </source>
</evidence>
<dbReference type="EMBL" id="CP098502">
    <property type="protein sequence ID" value="UTI64540.1"/>
    <property type="molecule type" value="Genomic_DNA"/>
</dbReference>
<dbReference type="Proteomes" id="UP001056035">
    <property type="component" value="Chromosome"/>
</dbReference>
<feature type="chain" id="PRO_5047508765" evidence="2">
    <location>
        <begin position="26"/>
        <end position="127"/>
    </location>
</feature>
<evidence type="ECO:0000256" key="1">
    <source>
        <dbReference type="SAM" id="Phobius"/>
    </source>
</evidence>
<keyword evidence="1" id="KW-0812">Transmembrane</keyword>
<evidence type="ECO:0000313" key="3">
    <source>
        <dbReference type="EMBL" id="UTI64540.1"/>
    </source>
</evidence>
<accession>A0ABY5DSU6</accession>
<reference evidence="3 4" key="1">
    <citation type="submission" date="2022-06" db="EMBL/GenBank/DDBJ databases">
        <title>Paraconexibacter antarcticus.</title>
        <authorList>
            <person name="Kim C.S."/>
        </authorList>
    </citation>
    <scope>NUCLEOTIDE SEQUENCE [LARGE SCALE GENOMIC DNA]</scope>
    <source>
        <strain evidence="3 4">02-257</strain>
    </source>
</reference>